<evidence type="ECO:0000256" key="7">
    <source>
        <dbReference type="ARBA" id="ARBA00023237"/>
    </source>
</evidence>
<organism evidence="9 10">
    <name type="scientific">Sphingomonas oryzagri</name>
    <dbReference type="NCBI Taxonomy" id="3042314"/>
    <lineage>
        <taxon>Bacteria</taxon>
        <taxon>Pseudomonadati</taxon>
        <taxon>Pseudomonadota</taxon>
        <taxon>Alphaproteobacteria</taxon>
        <taxon>Sphingomonadales</taxon>
        <taxon>Sphingomonadaceae</taxon>
        <taxon>Sphingomonas</taxon>
    </lineage>
</organism>
<evidence type="ECO:0000313" key="10">
    <source>
        <dbReference type="Proteomes" id="UP001160625"/>
    </source>
</evidence>
<name>A0ABT6N3B8_9SPHN</name>
<evidence type="ECO:0000256" key="3">
    <source>
        <dbReference type="ARBA" id="ARBA00022452"/>
    </source>
</evidence>
<keyword evidence="10" id="KW-1185">Reference proteome</keyword>
<comment type="similarity">
    <text evidence="2">Belongs to the OmpP1/FadL family.</text>
</comment>
<evidence type="ECO:0000256" key="8">
    <source>
        <dbReference type="SAM" id="SignalP"/>
    </source>
</evidence>
<keyword evidence="4" id="KW-0812">Transmembrane</keyword>
<dbReference type="InterPro" id="IPR005017">
    <property type="entry name" value="OMPP1/FadL/TodX"/>
</dbReference>
<keyword evidence="5 8" id="KW-0732">Signal</keyword>
<gene>
    <name evidence="9" type="ORF">QGN17_13795</name>
</gene>
<dbReference type="RefSeq" id="WP_281045047.1">
    <property type="nucleotide sequence ID" value="NZ_JARYGZ010000001.1"/>
</dbReference>
<dbReference type="Proteomes" id="UP001160625">
    <property type="component" value="Unassembled WGS sequence"/>
</dbReference>
<dbReference type="EMBL" id="JARYGZ010000001">
    <property type="protein sequence ID" value="MDH7639803.1"/>
    <property type="molecule type" value="Genomic_DNA"/>
</dbReference>
<protein>
    <submittedName>
        <fullName evidence="9">Outer membrane protein transport protein</fullName>
    </submittedName>
</protein>
<dbReference type="SUPFAM" id="SSF56935">
    <property type="entry name" value="Porins"/>
    <property type="match status" value="1"/>
</dbReference>
<comment type="caution">
    <text evidence="9">The sequence shown here is derived from an EMBL/GenBank/DDBJ whole genome shotgun (WGS) entry which is preliminary data.</text>
</comment>
<feature type="signal peptide" evidence="8">
    <location>
        <begin position="1"/>
        <end position="26"/>
    </location>
</feature>
<evidence type="ECO:0000256" key="2">
    <source>
        <dbReference type="ARBA" id="ARBA00008163"/>
    </source>
</evidence>
<accession>A0ABT6N3B8</accession>
<feature type="chain" id="PRO_5045997804" evidence="8">
    <location>
        <begin position="27"/>
        <end position="509"/>
    </location>
</feature>
<proteinExistence type="inferred from homology"/>
<dbReference type="Gene3D" id="2.40.160.60">
    <property type="entry name" value="Outer membrane protein transport protein (OMPP1/FadL/TodX)"/>
    <property type="match status" value="1"/>
</dbReference>
<evidence type="ECO:0000256" key="6">
    <source>
        <dbReference type="ARBA" id="ARBA00023136"/>
    </source>
</evidence>
<keyword evidence="7" id="KW-0998">Cell outer membrane</keyword>
<dbReference type="Pfam" id="PF03349">
    <property type="entry name" value="Toluene_X"/>
    <property type="match status" value="1"/>
</dbReference>
<reference evidence="9" key="1">
    <citation type="submission" date="2023-04" db="EMBL/GenBank/DDBJ databases">
        <title>Sphingomonas sp. MAHUQ-71 isolated from rice field.</title>
        <authorList>
            <person name="Huq M.A."/>
        </authorList>
    </citation>
    <scope>NUCLEOTIDE SEQUENCE</scope>
    <source>
        <strain evidence="9">MAHUQ-71</strain>
    </source>
</reference>
<evidence type="ECO:0000256" key="1">
    <source>
        <dbReference type="ARBA" id="ARBA00004571"/>
    </source>
</evidence>
<comment type="subcellular location">
    <subcellularLocation>
        <location evidence="1">Cell outer membrane</location>
        <topology evidence="1">Multi-pass membrane protein</topology>
    </subcellularLocation>
</comment>
<evidence type="ECO:0000313" key="9">
    <source>
        <dbReference type="EMBL" id="MDH7639803.1"/>
    </source>
</evidence>
<keyword evidence="6" id="KW-0472">Membrane</keyword>
<dbReference type="PANTHER" id="PTHR35093:SF8">
    <property type="entry name" value="OUTER MEMBRANE PROTEIN NMB0088-RELATED"/>
    <property type="match status" value="1"/>
</dbReference>
<evidence type="ECO:0000256" key="4">
    <source>
        <dbReference type="ARBA" id="ARBA00022692"/>
    </source>
</evidence>
<evidence type="ECO:0000256" key="5">
    <source>
        <dbReference type="ARBA" id="ARBA00022729"/>
    </source>
</evidence>
<sequence>MTIKKTALLASAALAAATGLAAQANAAAFYLQEQSTKAVGRAFSGEVSEQGAQQQWWNPAAIGGISGFQNYVGLSFIDPTADATNINSRVVRPGLPLGAAVPGLPNLNALPGVPPLPISLSYPNIASSTDPVGGNQNVHNMVNKGYLPNGGFAIPLPKGFAFGFTMTSPYSFTTNYGANDWTRYSADKSRLRTFDFQPALAWHHGGLSIGAAPNIEYVRATLSNYLPDPLTNIQGALTQSLQQQLAVLGPLGATLAQQIGAGVGGPLSAALNTPDGHQYLKGSGWDVGYSFGFQYHNDKVDLGVSYKSAIKHHLKGHLIVDGLSGLLATQGANQRVDGARASFTTPWQVNVGMRYHVTPQLTLNTQVTRYGWSKFNAINLYNLGDNPDQSVTENYKNSWAYAVGFDYKVSKQFTWRGGVQRDRTPIQDGFRDPRVPDGNRWNFATGGSFEMNNHMGLDAAFSYDKIQNARISDTTYAYVGTPVQTAIISDGELHNAHALVFSLGGHVAF</sequence>
<keyword evidence="3" id="KW-1134">Transmembrane beta strand</keyword>
<dbReference type="PANTHER" id="PTHR35093">
    <property type="entry name" value="OUTER MEMBRANE PROTEIN NMB0088-RELATED"/>
    <property type="match status" value="1"/>
</dbReference>